<comment type="caution">
    <text evidence="1">The sequence shown here is derived from an EMBL/GenBank/DDBJ whole genome shotgun (WGS) entry which is preliminary data.</text>
</comment>
<dbReference type="EMBL" id="SRLO01001003">
    <property type="protein sequence ID" value="TNN42914.1"/>
    <property type="molecule type" value="Genomic_DNA"/>
</dbReference>
<organism evidence="1 2">
    <name type="scientific">Liparis tanakae</name>
    <name type="common">Tanaka's snailfish</name>
    <dbReference type="NCBI Taxonomy" id="230148"/>
    <lineage>
        <taxon>Eukaryota</taxon>
        <taxon>Metazoa</taxon>
        <taxon>Chordata</taxon>
        <taxon>Craniata</taxon>
        <taxon>Vertebrata</taxon>
        <taxon>Euteleostomi</taxon>
        <taxon>Actinopterygii</taxon>
        <taxon>Neopterygii</taxon>
        <taxon>Teleostei</taxon>
        <taxon>Neoteleostei</taxon>
        <taxon>Acanthomorphata</taxon>
        <taxon>Eupercaria</taxon>
        <taxon>Perciformes</taxon>
        <taxon>Cottioidei</taxon>
        <taxon>Cottales</taxon>
        <taxon>Liparidae</taxon>
        <taxon>Liparis</taxon>
    </lineage>
</organism>
<name>A0A4Z2FQC4_9TELE</name>
<accession>A0A4Z2FQC4</accession>
<proteinExistence type="predicted"/>
<protein>
    <submittedName>
        <fullName evidence="1">Uncharacterized protein</fullName>
    </submittedName>
</protein>
<reference evidence="1 2" key="1">
    <citation type="submission" date="2019-03" db="EMBL/GenBank/DDBJ databases">
        <title>First draft genome of Liparis tanakae, snailfish: a comprehensive survey of snailfish specific genes.</title>
        <authorList>
            <person name="Kim W."/>
            <person name="Song I."/>
            <person name="Jeong J.-H."/>
            <person name="Kim D."/>
            <person name="Kim S."/>
            <person name="Ryu S."/>
            <person name="Song J.Y."/>
            <person name="Lee S.K."/>
        </authorList>
    </citation>
    <scope>NUCLEOTIDE SEQUENCE [LARGE SCALE GENOMIC DNA]</scope>
    <source>
        <tissue evidence="1">Muscle</tissue>
    </source>
</reference>
<dbReference type="Proteomes" id="UP000314294">
    <property type="component" value="Unassembled WGS sequence"/>
</dbReference>
<dbReference type="AlphaFoldDB" id="A0A4Z2FQC4"/>
<keyword evidence="2" id="KW-1185">Reference proteome</keyword>
<evidence type="ECO:0000313" key="2">
    <source>
        <dbReference type="Proteomes" id="UP000314294"/>
    </source>
</evidence>
<sequence>MGCPLLRNAFAGLMLVLLSRDITPRLILATFITITTNTVIINTDNQPESLLPISSPLSTVFINAAADSAVIAATRRVLNHYYVLPWSKRGNPFSLLSFIIFHFHCAPSSIHPSTPPPSTHASSTHPVDSFCRLSTRRCTSLKRSLLLL</sequence>
<evidence type="ECO:0000313" key="1">
    <source>
        <dbReference type="EMBL" id="TNN42914.1"/>
    </source>
</evidence>
<gene>
    <name evidence="1" type="ORF">EYF80_046887</name>
</gene>